<gene>
    <name evidence="3" type="ORF">BZG00_10720</name>
</gene>
<dbReference type="Gene3D" id="2.60.120.200">
    <property type="match status" value="1"/>
</dbReference>
<keyword evidence="4" id="KW-1185">Reference proteome</keyword>
<dbReference type="PANTHER" id="PTHR40124">
    <property type="match status" value="1"/>
</dbReference>
<organism evidence="3 4">
    <name type="scientific">Salinivibrio kushneri</name>
    <dbReference type="NCBI Taxonomy" id="1908198"/>
    <lineage>
        <taxon>Bacteria</taxon>
        <taxon>Pseudomonadati</taxon>
        <taxon>Pseudomonadota</taxon>
        <taxon>Gammaproteobacteria</taxon>
        <taxon>Vibrionales</taxon>
        <taxon>Vibrionaceae</taxon>
        <taxon>Salinivibrio</taxon>
    </lineage>
</organism>
<evidence type="ECO:0000256" key="1">
    <source>
        <dbReference type="SAM" id="SignalP"/>
    </source>
</evidence>
<evidence type="ECO:0000259" key="2">
    <source>
        <dbReference type="Pfam" id="PF21294"/>
    </source>
</evidence>
<sequence length="726" mass="81232">MKEFFRLLQVCSFSFFLLACNGSSDSSSEGTPSGPGSSNPVTSAIVGMAIDGYLEGATVFLDYNFNHTLDDSEPSVLTEEQGRFSVDKAALEVCWQYVPIVVNVPVGAFDSDYGEVTRDYQLIATPQVIREQRLGEQQAGNLVISPFTTQIWQKAIAAWQRTQDTELDCESMRTDSDTREQLVSLLDEAESDIRDTYSLSTEQLYNDFIERGDSRTHNIAQQFAIGLQQAYAEKAQLEQQYPELSEVTRLYLPTVTQGDGQIGGKWLRHDFGFAENKQMHRVSEVSGTFDAITKSVSIYQRGVELVGEVRRRVAIQSNGGSTCTVTVEYGANWQASHYRIKGRATTDFDEAQGRCLLPTSDASTLATLEVDVEADASSNRSYASEHTFSPGENVIVDEVWQRMHGSDAPIVVDLSRLDFIEPALSFPEGYGADTWTRSRRDIVSDSEQLELKRFDSGLWVESRVRDDEVTALRCGPEFDLVAAESLAECYQRFGVPVFKETFDGSLSEFAMDLFDKELVERTDTRGANNSTGIQVHYEGYERGSRRVLDKQDLPPASRYTLSFNVEFCEDFQFVRGGKIHGLGPLRAITGGREMTDEGWSVRLSFGATGTLSTYIYHQDIPGTYGDSWRVPNFTFTPGQYYHLQLVVQVNQPASASNGVVEVWIDDEQRMVVDNLRLRASDGTDSYIQHLLFSTFHGGSDETWAPKDEAGNFTTECAYFDDFMISH</sequence>
<dbReference type="Proteomes" id="UP000189021">
    <property type="component" value="Unassembled WGS sequence"/>
</dbReference>
<dbReference type="Pfam" id="PF21294">
    <property type="entry name" value="Polysacc_lyase_14"/>
    <property type="match status" value="1"/>
</dbReference>
<feature type="domain" description="Polysaccharide lyase 14" evidence="2">
    <location>
        <begin position="556"/>
        <end position="709"/>
    </location>
</feature>
<feature type="chain" id="PRO_5044296625" description="Polysaccharide lyase 14 domain-containing protein" evidence="1">
    <location>
        <begin position="20"/>
        <end position="726"/>
    </location>
</feature>
<accession>A0AB36JYC6</accession>
<dbReference type="AlphaFoldDB" id="A0AB36JYC6"/>
<protein>
    <recommendedName>
        <fullName evidence="2">Polysaccharide lyase 14 domain-containing protein</fullName>
    </recommendedName>
</protein>
<dbReference type="RefSeq" id="WP_077659468.1">
    <property type="nucleotide sequence ID" value="NZ_CP040021.1"/>
</dbReference>
<dbReference type="EMBL" id="MUEK01000009">
    <property type="protein sequence ID" value="OOE39351.1"/>
    <property type="molecule type" value="Genomic_DNA"/>
</dbReference>
<name>A0AB36JYC6_9GAMM</name>
<proteinExistence type="predicted"/>
<reference evidence="3 4" key="1">
    <citation type="journal article" date="2017" name="Genome Announc.">
        <title>Draft Genome Sequences of Salinivibrio proteolyticus, Salinivibrio sharmensis, Salinivibrio siamensis, Salinivibrio costicola subsp. alcaliphilus, Salinivibrio costicola subsp. vallismortis, and 29 New Isolates Belonging to the Genus Salinivibrio.</title>
        <authorList>
            <person name="Lopez-Hermoso C."/>
            <person name="de la Haba R.R."/>
            <person name="Sanchez-Porro C."/>
            <person name="Bayliss S.C."/>
            <person name="Feil E.J."/>
            <person name="Ventosa A."/>
        </authorList>
    </citation>
    <scope>NUCLEOTIDE SEQUENCE [LARGE SCALE GENOMIC DNA]</scope>
    <source>
        <strain evidence="3 4">AL184</strain>
    </source>
</reference>
<comment type="caution">
    <text evidence="3">The sequence shown here is derived from an EMBL/GenBank/DDBJ whole genome shotgun (WGS) entry which is preliminary data.</text>
</comment>
<evidence type="ECO:0000313" key="4">
    <source>
        <dbReference type="Proteomes" id="UP000189021"/>
    </source>
</evidence>
<dbReference type="InterPro" id="IPR048958">
    <property type="entry name" value="Polysacc_lyase_14"/>
</dbReference>
<evidence type="ECO:0000313" key="3">
    <source>
        <dbReference type="EMBL" id="OOE39351.1"/>
    </source>
</evidence>
<feature type="signal peptide" evidence="1">
    <location>
        <begin position="1"/>
        <end position="19"/>
    </location>
</feature>
<dbReference type="PROSITE" id="PS51257">
    <property type="entry name" value="PROKAR_LIPOPROTEIN"/>
    <property type="match status" value="1"/>
</dbReference>
<keyword evidence="1" id="KW-0732">Signal</keyword>
<dbReference type="PANTHER" id="PTHR40124:SF1">
    <property type="entry name" value="DISAGGREGATASE RELATED REPEAT PROTEIN"/>
    <property type="match status" value="1"/>
</dbReference>